<dbReference type="RefSeq" id="XP_067489524.1">
    <property type="nucleotide sequence ID" value="XM_067635054.1"/>
</dbReference>
<dbReference type="AlphaFoldDB" id="A0A436ZYG1"/>
<gene>
    <name evidence="2" type="ORF">DFL_005748</name>
</gene>
<feature type="region of interest" description="Disordered" evidence="1">
    <location>
        <begin position="29"/>
        <end position="50"/>
    </location>
</feature>
<evidence type="ECO:0000313" key="2">
    <source>
        <dbReference type="EMBL" id="RVD83980.1"/>
    </source>
</evidence>
<dbReference type="EMBL" id="SAEB01000007">
    <property type="protein sequence ID" value="RVD83980.1"/>
    <property type="molecule type" value="Genomic_DNA"/>
</dbReference>
<evidence type="ECO:0000313" key="3">
    <source>
        <dbReference type="Proteomes" id="UP000283090"/>
    </source>
</evidence>
<protein>
    <submittedName>
        <fullName evidence="2">Uncharacterized protein</fullName>
    </submittedName>
</protein>
<feature type="region of interest" description="Disordered" evidence="1">
    <location>
        <begin position="76"/>
        <end position="104"/>
    </location>
</feature>
<dbReference type="Proteomes" id="UP000283090">
    <property type="component" value="Unassembled WGS sequence"/>
</dbReference>
<comment type="caution">
    <text evidence="2">The sequence shown here is derived from an EMBL/GenBank/DDBJ whole genome shotgun (WGS) entry which is preliminary data.</text>
</comment>
<sequence>MLTKRDYSGFRAMPKGHRRIMLRYPKFDGSAREPTLAGQNDAQKSRTHARRTPVNFADPIRGMCCLGVLCFSYGPRDGCRDRGAGISQSTRANGRERERPGFQD</sequence>
<name>A0A436ZYG1_ARTFL</name>
<dbReference type="GeneID" id="93588059"/>
<organism evidence="2 3">
    <name type="scientific">Arthrobotrys flagrans</name>
    <name type="common">Nematode-trapping fungus</name>
    <name type="synonym">Trichothecium flagrans</name>
    <dbReference type="NCBI Taxonomy" id="97331"/>
    <lineage>
        <taxon>Eukaryota</taxon>
        <taxon>Fungi</taxon>
        <taxon>Dikarya</taxon>
        <taxon>Ascomycota</taxon>
        <taxon>Pezizomycotina</taxon>
        <taxon>Orbiliomycetes</taxon>
        <taxon>Orbiliales</taxon>
        <taxon>Orbiliaceae</taxon>
        <taxon>Arthrobotrys</taxon>
    </lineage>
</organism>
<evidence type="ECO:0000256" key="1">
    <source>
        <dbReference type="SAM" id="MobiDB-lite"/>
    </source>
</evidence>
<proteinExistence type="predicted"/>
<feature type="compositionally biased region" description="Basic and acidic residues" evidence="1">
    <location>
        <begin position="93"/>
        <end position="104"/>
    </location>
</feature>
<dbReference type="VEuPathDB" id="FungiDB:DFL_005748"/>
<accession>A0A436ZYG1</accession>
<reference evidence="2 3" key="1">
    <citation type="submission" date="2019-01" db="EMBL/GenBank/DDBJ databases">
        <title>Intercellular communication is required for trap formation in the nematode-trapping fungus Duddingtonia flagrans.</title>
        <authorList>
            <person name="Youssar L."/>
            <person name="Wernet V."/>
            <person name="Hensel N."/>
            <person name="Hildebrandt H.-G."/>
            <person name="Fischer R."/>
        </authorList>
    </citation>
    <scope>NUCLEOTIDE SEQUENCE [LARGE SCALE GENOMIC DNA]</scope>
    <source>
        <strain evidence="2 3">CBS H-5679</strain>
    </source>
</reference>
<keyword evidence="3" id="KW-1185">Reference proteome</keyword>